<dbReference type="InterPro" id="IPR010982">
    <property type="entry name" value="Lambda_DNA-bd_dom_sf"/>
</dbReference>
<dbReference type="SUPFAM" id="SSF47413">
    <property type="entry name" value="lambda repressor-like DNA-binding domains"/>
    <property type="match status" value="1"/>
</dbReference>
<proteinExistence type="predicted"/>
<reference evidence="2" key="1">
    <citation type="submission" date="2022-01" db="EMBL/GenBank/DDBJ databases">
        <authorList>
            <person name="Criscuolo A."/>
        </authorList>
    </citation>
    <scope>NUCLEOTIDE SEQUENCE</scope>
    <source>
        <strain evidence="2">CIP111893</strain>
    </source>
</reference>
<protein>
    <recommendedName>
        <fullName evidence="1">HTH cro/C1-type domain-containing protein</fullName>
    </recommendedName>
</protein>
<feature type="domain" description="HTH cro/C1-type" evidence="1">
    <location>
        <begin position="7"/>
        <end position="68"/>
    </location>
</feature>
<dbReference type="PROSITE" id="PS50943">
    <property type="entry name" value="HTH_CROC1"/>
    <property type="match status" value="1"/>
</dbReference>
<dbReference type="Pfam" id="PF01381">
    <property type="entry name" value="HTH_3"/>
    <property type="match status" value="1"/>
</dbReference>
<evidence type="ECO:0000313" key="3">
    <source>
        <dbReference type="Proteomes" id="UP000838686"/>
    </source>
</evidence>
<comment type="caution">
    <text evidence="2">The sequence shown here is derived from an EMBL/GenBank/DDBJ whole genome shotgun (WGS) entry which is preliminary data.</text>
</comment>
<accession>A0ABN8GGN7</accession>
<dbReference type="RefSeq" id="WP_236342494.1">
    <property type="nucleotide sequence ID" value="NZ_CAKMMF010000011.1"/>
</dbReference>
<gene>
    <name evidence="2" type="ORF">PAECIP111893_02434</name>
</gene>
<name>A0ABN8GGN7_9BACL</name>
<dbReference type="EMBL" id="CAKMMF010000011">
    <property type="protein sequence ID" value="CAH1205836.1"/>
    <property type="molecule type" value="Genomic_DNA"/>
</dbReference>
<evidence type="ECO:0000313" key="2">
    <source>
        <dbReference type="EMBL" id="CAH1205836.1"/>
    </source>
</evidence>
<keyword evidence="3" id="KW-1185">Reference proteome</keyword>
<dbReference type="Gene3D" id="1.10.260.40">
    <property type="entry name" value="lambda repressor-like DNA-binding domains"/>
    <property type="match status" value="1"/>
</dbReference>
<dbReference type="Proteomes" id="UP000838686">
    <property type="component" value="Unassembled WGS sequence"/>
</dbReference>
<dbReference type="CDD" id="cd00093">
    <property type="entry name" value="HTH_XRE"/>
    <property type="match status" value="1"/>
</dbReference>
<dbReference type="SMART" id="SM00530">
    <property type="entry name" value="HTH_XRE"/>
    <property type="match status" value="1"/>
</dbReference>
<dbReference type="InterPro" id="IPR001387">
    <property type="entry name" value="Cro/C1-type_HTH"/>
</dbReference>
<organism evidence="2 3">
    <name type="scientific">Paenibacillus plantiphilus</name>
    <dbReference type="NCBI Taxonomy" id="2905650"/>
    <lineage>
        <taxon>Bacteria</taxon>
        <taxon>Bacillati</taxon>
        <taxon>Bacillota</taxon>
        <taxon>Bacilli</taxon>
        <taxon>Bacillales</taxon>
        <taxon>Paenibacillaceae</taxon>
        <taxon>Paenibacillus</taxon>
    </lineage>
</organism>
<evidence type="ECO:0000259" key="1">
    <source>
        <dbReference type="PROSITE" id="PS50943"/>
    </source>
</evidence>
<sequence length="131" mass="14767">MNITEMLKMAREKRGISLREAAKRSGLSHSYIDSLEKGIHPATKTPIRPSPLSLKSLSEAYNCDYMELMQAAGYIEENEKENAYTLPESIYEQVIKEAEENYGVSLRDDPVVNSAVRELILSLAKMKKGNE</sequence>